<evidence type="ECO:0000313" key="2">
    <source>
        <dbReference type="Proteomes" id="UP000184694"/>
    </source>
</evidence>
<dbReference type="Proteomes" id="UP000184694">
    <property type="component" value="Unassembled WGS sequence"/>
</dbReference>
<name>A0A1N6I9I0_9BACT</name>
<dbReference type="OrthoDB" id="5460499at2"/>
<protein>
    <submittedName>
        <fullName evidence="1">Uncharacterized protein</fullName>
    </submittedName>
</protein>
<sequence>MSMNVDKMGGLSGVGNDVVGGKSLSRMFAELQMMASDNAKRKAKDLMDTIKTKQTRLKDAYACKQALQELQSKSDNDDKTVSPLHANFKDSSGKLTNAWLWMPQNGIKNPKLVMKKDDVKAAIARINTHIESLGTDTQTQMIRLQDFMGQYNNFLQGAHKAIGDGKQTLNAILSR</sequence>
<dbReference type="EMBL" id="FSRG01000006">
    <property type="protein sequence ID" value="SIO28688.1"/>
    <property type="molecule type" value="Genomic_DNA"/>
</dbReference>
<organism evidence="1 2">
    <name type="scientific">Halodesulfovibrio marinisediminis DSM 17456</name>
    <dbReference type="NCBI Taxonomy" id="1121457"/>
    <lineage>
        <taxon>Bacteria</taxon>
        <taxon>Pseudomonadati</taxon>
        <taxon>Thermodesulfobacteriota</taxon>
        <taxon>Desulfovibrionia</taxon>
        <taxon>Desulfovibrionales</taxon>
        <taxon>Desulfovibrionaceae</taxon>
        <taxon>Halodesulfovibrio</taxon>
    </lineage>
</organism>
<proteinExistence type="predicted"/>
<evidence type="ECO:0000313" key="1">
    <source>
        <dbReference type="EMBL" id="SIO28688.1"/>
    </source>
</evidence>
<dbReference type="STRING" id="1121457.SAMN02745161_2547"/>
<reference evidence="2" key="1">
    <citation type="submission" date="2016-11" db="EMBL/GenBank/DDBJ databases">
        <authorList>
            <person name="Varghese N."/>
            <person name="Submissions S."/>
        </authorList>
    </citation>
    <scope>NUCLEOTIDE SEQUENCE [LARGE SCALE GENOMIC DNA]</scope>
    <source>
        <strain evidence="2">DSM 17456</strain>
    </source>
</reference>
<dbReference type="AlphaFoldDB" id="A0A1N6I9I0"/>
<keyword evidence="2" id="KW-1185">Reference proteome</keyword>
<accession>A0A1N6I9I0</accession>
<dbReference type="RefSeq" id="WP_074217318.1">
    <property type="nucleotide sequence ID" value="NZ_FSRG01000006.1"/>
</dbReference>
<gene>
    <name evidence="1" type="ORF">SAMN02745161_2547</name>
</gene>